<feature type="domain" description="Peptidase S54 rhomboid" evidence="6">
    <location>
        <begin position="59"/>
        <end position="192"/>
    </location>
</feature>
<keyword evidence="4 5" id="KW-0472">Membrane</keyword>
<feature type="transmembrane region" description="Helical" evidence="5">
    <location>
        <begin position="121"/>
        <end position="142"/>
    </location>
</feature>
<accession>A0A448NWY8</accession>
<sequence length="208" mass="21969">MSQLQPRAPRLPTTSNPAGRSAAVMAGVVAVMWLLEIIDAATGGALDTLGIHARTVDGLWQIFTAPWLHHGWAHLAGNTIPLLVLGWLVLMDSTRTWLVSALIVTVSSGLFAWVASPSGSVTLGASGVVFGWLTFLLVKGIFTRDIGDIVLAVIVLFVYGGVLWGILPTASGVSWQAHLGGAAGGVLAAWLLTLTEREQRSRMIASRP</sequence>
<feature type="transmembrane region" description="Helical" evidence="5">
    <location>
        <begin position="72"/>
        <end position="90"/>
    </location>
</feature>
<dbReference type="InterPro" id="IPR050925">
    <property type="entry name" value="Rhomboid_protease_S54"/>
</dbReference>
<evidence type="ECO:0000259" key="6">
    <source>
        <dbReference type="Pfam" id="PF01694"/>
    </source>
</evidence>
<dbReference type="InterPro" id="IPR022764">
    <property type="entry name" value="Peptidase_S54_rhomboid_dom"/>
</dbReference>
<dbReference type="STRING" id="1122997.GCA_000425285_01942"/>
<dbReference type="GO" id="GO:0016020">
    <property type="term" value="C:membrane"/>
    <property type="evidence" value="ECO:0007669"/>
    <property type="project" value="UniProtKB-SubCell"/>
</dbReference>
<name>A0A448NWY8_9ACTN</name>
<evidence type="ECO:0000256" key="5">
    <source>
        <dbReference type="SAM" id="Phobius"/>
    </source>
</evidence>
<organism evidence="7 8">
    <name type="scientific">Acidipropionibacterium jensenii</name>
    <dbReference type="NCBI Taxonomy" id="1749"/>
    <lineage>
        <taxon>Bacteria</taxon>
        <taxon>Bacillati</taxon>
        <taxon>Actinomycetota</taxon>
        <taxon>Actinomycetes</taxon>
        <taxon>Propionibacteriales</taxon>
        <taxon>Propionibacteriaceae</taxon>
        <taxon>Acidipropionibacterium</taxon>
    </lineage>
</organism>
<dbReference type="Pfam" id="PF01694">
    <property type="entry name" value="Rhomboid"/>
    <property type="match status" value="1"/>
</dbReference>
<evidence type="ECO:0000313" key="8">
    <source>
        <dbReference type="Proteomes" id="UP000277858"/>
    </source>
</evidence>
<feature type="transmembrane region" description="Helical" evidence="5">
    <location>
        <begin position="21"/>
        <end position="38"/>
    </location>
</feature>
<gene>
    <name evidence="7" type="ORF">NCTC13652_00582</name>
</gene>
<dbReference type="SUPFAM" id="SSF144091">
    <property type="entry name" value="Rhomboid-like"/>
    <property type="match status" value="1"/>
</dbReference>
<dbReference type="AlphaFoldDB" id="A0A448NWY8"/>
<dbReference type="PANTHER" id="PTHR43731">
    <property type="entry name" value="RHOMBOID PROTEASE"/>
    <property type="match status" value="1"/>
</dbReference>
<dbReference type="Proteomes" id="UP000277858">
    <property type="component" value="Chromosome"/>
</dbReference>
<feature type="transmembrane region" description="Helical" evidence="5">
    <location>
        <begin position="97"/>
        <end position="115"/>
    </location>
</feature>
<dbReference type="GO" id="GO:0004252">
    <property type="term" value="F:serine-type endopeptidase activity"/>
    <property type="evidence" value="ECO:0007669"/>
    <property type="project" value="InterPro"/>
</dbReference>
<dbReference type="PANTHER" id="PTHR43731:SF9">
    <property type="entry name" value="SLR1461 PROTEIN"/>
    <property type="match status" value="1"/>
</dbReference>
<reference evidence="7 8" key="1">
    <citation type="submission" date="2018-12" db="EMBL/GenBank/DDBJ databases">
        <authorList>
            <consortium name="Pathogen Informatics"/>
        </authorList>
    </citation>
    <scope>NUCLEOTIDE SEQUENCE [LARGE SCALE GENOMIC DNA]</scope>
    <source>
        <strain evidence="7 8">NCTC13652</strain>
    </source>
</reference>
<keyword evidence="2 5" id="KW-0812">Transmembrane</keyword>
<dbReference type="InterPro" id="IPR035952">
    <property type="entry name" value="Rhomboid-like_sf"/>
</dbReference>
<evidence type="ECO:0000256" key="2">
    <source>
        <dbReference type="ARBA" id="ARBA00022692"/>
    </source>
</evidence>
<dbReference type="Gene3D" id="1.20.1540.10">
    <property type="entry name" value="Rhomboid-like"/>
    <property type="match status" value="1"/>
</dbReference>
<keyword evidence="8" id="KW-1185">Reference proteome</keyword>
<evidence type="ECO:0000256" key="1">
    <source>
        <dbReference type="ARBA" id="ARBA00004141"/>
    </source>
</evidence>
<keyword evidence="3 5" id="KW-1133">Transmembrane helix</keyword>
<feature type="transmembrane region" description="Helical" evidence="5">
    <location>
        <begin position="173"/>
        <end position="194"/>
    </location>
</feature>
<dbReference type="EMBL" id="LR134473">
    <property type="protein sequence ID" value="VEI02408.1"/>
    <property type="molecule type" value="Genomic_DNA"/>
</dbReference>
<evidence type="ECO:0000256" key="3">
    <source>
        <dbReference type="ARBA" id="ARBA00022989"/>
    </source>
</evidence>
<feature type="transmembrane region" description="Helical" evidence="5">
    <location>
        <begin position="149"/>
        <end position="167"/>
    </location>
</feature>
<proteinExistence type="predicted"/>
<evidence type="ECO:0000313" key="7">
    <source>
        <dbReference type="EMBL" id="VEI02408.1"/>
    </source>
</evidence>
<protein>
    <submittedName>
        <fullName evidence="7">Rhombosortase</fullName>
    </submittedName>
</protein>
<comment type="subcellular location">
    <subcellularLocation>
        <location evidence="1">Membrane</location>
        <topology evidence="1">Multi-pass membrane protein</topology>
    </subcellularLocation>
</comment>
<evidence type="ECO:0000256" key="4">
    <source>
        <dbReference type="ARBA" id="ARBA00023136"/>
    </source>
</evidence>